<sequence length="64" mass="6870">MENRTIRSTPLWRLIILVLTVAALAATVVNVARSWATPPSWPASCAGPWRAIPTSRPTTSPATS</sequence>
<dbReference type="RefSeq" id="WP_349805711.1">
    <property type="nucleotide sequence ID" value="NZ_JBEGDP010000041.1"/>
</dbReference>
<organism evidence="1 2">
    <name type="scientific">Nocardioides kribbensis</name>
    <dbReference type="NCBI Taxonomy" id="305517"/>
    <lineage>
        <taxon>Bacteria</taxon>
        <taxon>Bacillati</taxon>
        <taxon>Actinomycetota</taxon>
        <taxon>Actinomycetes</taxon>
        <taxon>Propionibacteriales</taxon>
        <taxon>Nocardioidaceae</taxon>
        <taxon>Nocardioides</taxon>
    </lineage>
</organism>
<gene>
    <name evidence="1" type="ORF">V6R90_19490</name>
</gene>
<proteinExistence type="predicted"/>
<evidence type="ECO:0000313" key="2">
    <source>
        <dbReference type="Proteomes" id="UP001482520"/>
    </source>
</evidence>
<dbReference type="Proteomes" id="UP001482520">
    <property type="component" value="Unassembled WGS sequence"/>
</dbReference>
<accession>A0ABV1P3Z0</accession>
<keyword evidence="2" id="KW-1185">Reference proteome</keyword>
<dbReference type="EMBL" id="JBEGDP010000041">
    <property type="protein sequence ID" value="MEQ7849466.1"/>
    <property type="molecule type" value="Genomic_DNA"/>
</dbReference>
<comment type="caution">
    <text evidence="1">The sequence shown here is derived from an EMBL/GenBank/DDBJ whole genome shotgun (WGS) entry which is preliminary data.</text>
</comment>
<protein>
    <submittedName>
        <fullName evidence="1">Uncharacterized protein</fullName>
    </submittedName>
</protein>
<evidence type="ECO:0000313" key="1">
    <source>
        <dbReference type="EMBL" id="MEQ7849466.1"/>
    </source>
</evidence>
<name>A0ABV1P3Z0_9ACTN</name>
<reference evidence="1 2" key="1">
    <citation type="submission" date="2024-02" db="EMBL/GenBank/DDBJ databases">
        <title>Full genome sequence of Nocardioides kribbensis.</title>
        <authorList>
            <person name="Poletto B.L."/>
            <person name="Silva G."/>
            <person name="Galante D."/>
            <person name="Campos K.R."/>
            <person name="Santos M.B.N."/>
            <person name="Sacchi C.T."/>
        </authorList>
    </citation>
    <scope>NUCLEOTIDE SEQUENCE [LARGE SCALE GENOMIC DNA]</scope>
    <source>
        <strain evidence="1 2">O4R</strain>
    </source>
</reference>